<proteinExistence type="predicted"/>
<dbReference type="RefSeq" id="WP_328857505.1">
    <property type="nucleotide sequence ID" value="NZ_CP108021.1"/>
</dbReference>
<reference evidence="2 3" key="1">
    <citation type="submission" date="2022-10" db="EMBL/GenBank/DDBJ databases">
        <title>The complete genomes of actinobacterial strains from the NBC collection.</title>
        <authorList>
            <person name="Joergensen T.S."/>
            <person name="Alvarez Arevalo M."/>
            <person name="Sterndorff E.B."/>
            <person name="Faurdal D."/>
            <person name="Vuksanovic O."/>
            <person name="Mourched A.-S."/>
            <person name="Charusanti P."/>
            <person name="Shaw S."/>
            <person name="Blin K."/>
            <person name="Weber T."/>
        </authorList>
    </citation>
    <scope>NUCLEOTIDE SEQUENCE [LARGE SCALE GENOMIC DNA]</scope>
    <source>
        <strain evidence="2 3">NBC_00319</strain>
    </source>
</reference>
<keyword evidence="3" id="KW-1185">Reference proteome</keyword>
<evidence type="ECO:0000313" key="3">
    <source>
        <dbReference type="Proteomes" id="UP001432128"/>
    </source>
</evidence>
<name>A0AAU4K259_9NOCA</name>
<sequence>MAAKPRILTDHKDMIWSLIPLIAICAIIAVVSGNCSVGLTGGASDDKTPAYDVRAGLTANAASLPFPVRLPETPQGWKPNTGSTAGIDATSVSNTGYLTTDGAYMQLSQTNAPEDSLVGYLSPGQALGRGTITVGEKQWVQYRTDNDRSIWVANLGDVRIGLYSKGGDGDFTTMAMAVLAAPVIPRSALPVPTG</sequence>
<organism evidence="2 3">
    <name type="scientific">Williamsia herbipolensis</name>
    <dbReference type="NCBI Taxonomy" id="1603258"/>
    <lineage>
        <taxon>Bacteria</taxon>
        <taxon>Bacillati</taxon>
        <taxon>Actinomycetota</taxon>
        <taxon>Actinomycetes</taxon>
        <taxon>Mycobacteriales</taxon>
        <taxon>Nocardiaceae</taxon>
        <taxon>Williamsia</taxon>
    </lineage>
</organism>
<keyword evidence="1" id="KW-0812">Transmembrane</keyword>
<dbReference type="Proteomes" id="UP001432128">
    <property type="component" value="Chromosome"/>
</dbReference>
<keyword evidence="1" id="KW-0472">Membrane</keyword>
<dbReference type="InterPro" id="IPR025339">
    <property type="entry name" value="DUF4245"/>
</dbReference>
<dbReference type="AlphaFoldDB" id="A0AAU4K259"/>
<protein>
    <submittedName>
        <fullName evidence="2">DUF4245 domain-containing protein</fullName>
    </submittedName>
</protein>
<dbReference type="EMBL" id="CP108021">
    <property type="protein sequence ID" value="WUM20099.1"/>
    <property type="molecule type" value="Genomic_DNA"/>
</dbReference>
<evidence type="ECO:0000313" key="2">
    <source>
        <dbReference type="EMBL" id="WUM20099.1"/>
    </source>
</evidence>
<feature type="transmembrane region" description="Helical" evidence="1">
    <location>
        <begin position="14"/>
        <end position="33"/>
    </location>
</feature>
<keyword evidence="1" id="KW-1133">Transmembrane helix</keyword>
<dbReference type="Pfam" id="PF14030">
    <property type="entry name" value="DUF4245"/>
    <property type="match status" value="1"/>
</dbReference>
<dbReference type="KEGG" id="whr:OG579_20835"/>
<accession>A0AAU4K259</accession>
<evidence type="ECO:0000256" key="1">
    <source>
        <dbReference type="SAM" id="Phobius"/>
    </source>
</evidence>
<gene>
    <name evidence="2" type="ORF">OG579_20835</name>
</gene>